<proteinExistence type="predicted"/>
<reference evidence="2 3" key="1">
    <citation type="submission" date="2021-06" db="EMBL/GenBank/DDBJ databases">
        <authorList>
            <person name="Kallberg Y."/>
            <person name="Tangrot J."/>
            <person name="Rosling A."/>
        </authorList>
    </citation>
    <scope>NUCLEOTIDE SEQUENCE [LARGE SCALE GENOMIC DNA]</scope>
    <source>
        <strain evidence="2 3">120-4 pot B 10/14</strain>
    </source>
</reference>
<dbReference type="Proteomes" id="UP000789901">
    <property type="component" value="Unassembled WGS sequence"/>
</dbReference>
<comment type="caution">
    <text evidence="2">The sequence shown here is derived from an EMBL/GenBank/DDBJ whole genome shotgun (WGS) entry which is preliminary data.</text>
</comment>
<organism evidence="2 3">
    <name type="scientific">Gigaspora margarita</name>
    <dbReference type="NCBI Taxonomy" id="4874"/>
    <lineage>
        <taxon>Eukaryota</taxon>
        <taxon>Fungi</taxon>
        <taxon>Fungi incertae sedis</taxon>
        <taxon>Mucoromycota</taxon>
        <taxon>Glomeromycotina</taxon>
        <taxon>Glomeromycetes</taxon>
        <taxon>Diversisporales</taxon>
        <taxon>Gigasporaceae</taxon>
        <taxon>Gigaspora</taxon>
    </lineage>
</organism>
<feature type="non-terminal residue" evidence="2">
    <location>
        <position position="160"/>
    </location>
</feature>
<feature type="non-terminal residue" evidence="2">
    <location>
        <position position="1"/>
    </location>
</feature>
<sequence length="160" mass="18464">YRNCYLDWMGEEVKKLTPTGRIQRPAYNLVAQWIKTAWDQVDPALIKRSFKCYSISTAQDGSEEDFMFNYNWVKNPDSQNKNSNSMYIDTDDISDGESVVDLTHNDDSDSNYSNDSLNQNNSNEDSLNEGSSSNSNMPFEPDEDYCEDTYYSDEIVDYVN</sequence>
<evidence type="ECO:0000313" key="2">
    <source>
        <dbReference type="EMBL" id="CAG8855303.1"/>
    </source>
</evidence>
<evidence type="ECO:0000256" key="1">
    <source>
        <dbReference type="SAM" id="MobiDB-lite"/>
    </source>
</evidence>
<feature type="compositionally biased region" description="Low complexity" evidence="1">
    <location>
        <begin position="110"/>
        <end position="129"/>
    </location>
</feature>
<evidence type="ECO:0000313" key="3">
    <source>
        <dbReference type="Proteomes" id="UP000789901"/>
    </source>
</evidence>
<dbReference type="EMBL" id="CAJVQB010147827">
    <property type="protein sequence ID" value="CAG8855303.1"/>
    <property type="molecule type" value="Genomic_DNA"/>
</dbReference>
<name>A0ABN7XJ27_GIGMA</name>
<keyword evidence="3" id="KW-1185">Reference proteome</keyword>
<gene>
    <name evidence="2" type="ORF">GMARGA_LOCUS44124</name>
</gene>
<feature type="region of interest" description="Disordered" evidence="1">
    <location>
        <begin position="97"/>
        <end position="145"/>
    </location>
</feature>
<protein>
    <submittedName>
        <fullName evidence="2">31963_t:CDS:1</fullName>
    </submittedName>
</protein>
<accession>A0ABN7XJ27</accession>